<gene>
    <name evidence="2" type="ORF">UFOVP1636_43</name>
</gene>
<organism evidence="2">
    <name type="scientific">uncultured Caudovirales phage</name>
    <dbReference type="NCBI Taxonomy" id="2100421"/>
    <lineage>
        <taxon>Viruses</taxon>
        <taxon>Duplodnaviria</taxon>
        <taxon>Heunggongvirae</taxon>
        <taxon>Uroviricota</taxon>
        <taxon>Caudoviricetes</taxon>
        <taxon>Peduoviridae</taxon>
        <taxon>Maltschvirus</taxon>
        <taxon>Maltschvirus maltsch</taxon>
    </lineage>
</organism>
<feature type="coiled-coil region" evidence="1">
    <location>
        <begin position="34"/>
        <end position="64"/>
    </location>
</feature>
<dbReference type="EMBL" id="LR797503">
    <property type="protein sequence ID" value="CAB4220775.1"/>
    <property type="molecule type" value="Genomic_DNA"/>
</dbReference>
<evidence type="ECO:0000256" key="1">
    <source>
        <dbReference type="SAM" id="Coils"/>
    </source>
</evidence>
<reference evidence="2" key="1">
    <citation type="submission" date="2020-05" db="EMBL/GenBank/DDBJ databases">
        <authorList>
            <person name="Chiriac C."/>
            <person name="Salcher M."/>
            <person name="Ghai R."/>
            <person name="Kavagutti S V."/>
        </authorList>
    </citation>
    <scope>NUCLEOTIDE SEQUENCE</scope>
</reference>
<evidence type="ECO:0000313" key="2">
    <source>
        <dbReference type="EMBL" id="CAB4220775.1"/>
    </source>
</evidence>
<sequence length="561" mass="64810">MKFRDLNTPVNEIWLSQMPKEPPPNPDRFKGMTSDQLQDRMVGLNAAVEKLKQLKKIADKVEKMGLMNPGLQADTDVSVYINAGEKDNYKSLIEKTDQAIIRLTQRLNTFRAAYRKKPVIREQVLLEYNREVTMQNFGKNILAAAAKDKWLVNELMSRMRFLVGGDQLALKFADLIKTEPQETLAKIMQYIEAGDPTPHKEYAATIAKLYSKGQSPMEDIVSTLADYLTKFDKLKRRKMILPPRNDFNRYTTIGDFLSVVDEYPDPDQNADAATEKQNVKELYRDNSLIVLIPLDEKASCYYGKGTRWCTAASNANRFKYYSKDGPLYIIIPRQPLDSNDRYQFHFESKQYMDARDQSIGMPGIEKLVQRFPILTKILQQPAEKFKIPPLIGPEYRKIIADFNPTAKVEITQLIQKYESRILDFGIKQLDEYGINLHRDEIRIRELFPEYLNEVVQLLNSNKIKFWKELQRVPSWESDETVIETKFLGDPLLNDAAIKSRVYIELVTYLKKSNVFNGPDGSHPDAIPHIADLLLRDPLARFIMRNLANLYTTELRRNGHAI</sequence>
<name>A0A6J5SZD5_9CAUD</name>
<proteinExistence type="predicted"/>
<accession>A0A6J5SZD5</accession>
<protein>
    <submittedName>
        <fullName evidence="2">Uncharacterized protein</fullName>
    </submittedName>
</protein>
<keyword evidence="1" id="KW-0175">Coiled coil</keyword>